<protein>
    <recommendedName>
        <fullName evidence="2">Doublecortin domain-containing protein</fullName>
    </recommendedName>
</protein>
<dbReference type="Proteomes" id="UP000324800">
    <property type="component" value="Unassembled WGS sequence"/>
</dbReference>
<gene>
    <name evidence="3" type="ORF">EZS28_005532</name>
</gene>
<dbReference type="AlphaFoldDB" id="A0A5J4WWS6"/>
<dbReference type="Gene3D" id="3.10.20.230">
    <property type="entry name" value="Doublecortin domain"/>
    <property type="match status" value="3"/>
</dbReference>
<sequence>MTNPIKIVVFRNGDLHHKGTRIIIKPHIHEMQQLYEVINKECPLVVGACRRLLTIDGEQVSEIQDLIDGNRYFALGGEQLNLNKMPYVLQQKDKQDYADDLIFPEFYQDEIEYMPIFSTPKRPLKMFGVQTEKAKVIFVFRNGDIYDKGARITLKSSVTSMEKLYKLVTSECQLVTGSCRKLVTPTGDIINSLQEFEDYSNLIACAGEPLNLTRLPIILRKKIKKEKPEQEEEQSPIEQQRPSSNSPTPKRPLKMFGVQTEKAKVIFVFRNGDIYDKGTRITLKASVTTMQKLYLLVSNECKLVTGSCRKLVTPQGKSINSLQEFEDYSNLIACAGEPLNLTRLPIVLRKKN</sequence>
<feature type="domain" description="Doublecortin" evidence="2">
    <location>
        <begin position="264"/>
        <end position="345"/>
    </location>
</feature>
<comment type="caution">
    <text evidence="3">The sequence shown here is derived from an EMBL/GenBank/DDBJ whole genome shotgun (WGS) entry which is preliminary data.</text>
</comment>
<reference evidence="3 4" key="1">
    <citation type="submission" date="2019-03" db="EMBL/GenBank/DDBJ databases">
        <title>Single cell metagenomics reveals metabolic interactions within the superorganism composed of flagellate Streblomastix strix and complex community of Bacteroidetes bacteria on its surface.</title>
        <authorList>
            <person name="Treitli S.C."/>
            <person name="Kolisko M."/>
            <person name="Husnik F."/>
            <person name="Keeling P."/>
            <person name="Hampl V."/>
        </authorList>
    </citation>
    <scope>NUCLEOTIDE SEQUENCE [LARGE SCALE GENOMIC DNA]</scope>
    <source>
        <strain evidence="3">ST1C</strain>
    </source>
</reference>
<feature type="domain" description="Doublecortin" evidence="2">
    <location>
        <begin position="5"/>
        <end position="80"/>
    </location>
</feature>
<evidence type="ECO:0000313" key="4">
    <source>
        <dbReference type="Proteomes" id="UP000324800"/>
    </source>
</evidence>
<dbReference type="SUPFAM" id="SSF89837">
    <property type="entry name" value="Doublecortin (DC)"/>
    <property type="match status" value="3"/>
</dbReference>
<dbReference type="OrthoDB" id="548799at2759"/>
<organism evidence="3 4">
    <name type="scientific">Streblomastix strix</name>
    <dbReference type="NCBI Taxonomy" id="222440"/>
    <lineage>
        <taxon>Eukaryota</taxon>
        <taxon>Metamonada</taxon>
        <taxon>Preaxostyla</taxon>
        <taxon>Oxymonadida</taxon>
        <taxon>Streblomastigidae</taxon>
        <taxon>Streblomastix</taxon>
    </lineage>
</organism>
<feature type="domain" description="Doublecortin" evidence="2">
    <location>
        <begin position="135"/>
        <end position="216"/>
    </location>
</feature>
<accession>A0A5J4WWS6</accession>
<dbReference type="PROSITE" id="PS50309">
    <property type="entry name" value="DC"/>
    <property type="match status" value="3"/>
</dbReference>
<evidence type="ECO:0000256" key="1">
    <source>
        <dbReference type="SAM" id="MobiDB-lite"/>
    </source>
</evidence>
<dbReference type="GO" id="GO:0005874">
    <property type="term" value="C:microtubule"/>
    <property type="evidence" value="ECO:0007669"/>
    <property type="project" value="TreeGrafter"/>
</dbReference>
<dbReference type="InterPro" id="IPR003533">
    <property type="entry name" value="Doublecortin_dom"/>
</dbReference>
<dbReference type="InterPro" id="IPR036572">
    <property type="entry name" value="Doublecortin_dom_sf"/>
</dbReference>
<evidence type="ECO:0000313" key="3">
    <source>
        <dbReference type="EMBL" id="KAA6398942.1"/>
    </source>
</evidence>
<dbReference type="GO" id="GO:0035556">
    <property type="term" value="P:intracellular signal transduction"/>
    <property type="evidence" value="ECO:0007669"/>
    <property type="project" value="InterPro"/>
</dbReference>
<evidence type="ECO:0000259" key="2">
    <source>
        <dbReference type="PROSITE" id="PS50309"/>
    </source>
</evidence>
<proteinExistence type="predicted"/>
<name>A0A5J4WWS6_9EUKA</name>
<dbReference type="SMART" id="SM00537">
    <property type="entry name" value="DCX"/>
    <property type="match status" value="3"/>
</dbReference>
<feature type="region of interest" description="Disordered" evidence="1">
    <location>
        <begin position="225"/>
        <end position="253"/>
    </location>
</feature>
<dbReference type="PANTHER" id="PTHR23004">
    <property type="entry name" value="DOUBLECORTIN DOMAIN CONTAINING 2"/>
    <property type="match status" value="1"/>
</dbReference>
<dbReference type="Pfam" id="PF03607">
    <property type="entry name" value="DCX"/>
    <property type="match status" value="3"/>
</dbReference>
<dbReference type="GO" id="GO:0005815">
    <property type="term" value="C:microtubule organizing center"/>
    <property type="evidence" value="ECO:0007669"/>
    <property type="project" value="TreeGrafter"/>
</dbReference>
<dbReference type="PANTHER" id="PTHR23004:SF11">
    <property type="entry name" value="PROTEIN RPI-1"/>
    <property type="match status" value="1"/>
</dbReference>
<dbReference type="EMBL" id="SNRW01000849">
    <property type="protein sequence ID" value="KAA6398942.1"/>
    <property type="molecule type" value="Genomic_DNA"/>
</dbReference>